<evidence type="ECO:0000313" key="7">
    <source>
        <dbReference type="Proteomes" id="UP000694888"/>
    </source>
</evidence>
<feature type="compositionally biased region" description="Basic and acidic residues" evidence="5">
    <location>
        <begin position="763"/>
        <end position="775"/>
    </location>
</feature>
<keyword evidence="2" id="KW-0547">Nucleotide-binding</keyword>
<evidence type="ECO:0000256" key="1">
    <source>
        <dbReference type="ARBA" id="ARBA00022679"/>
    </source>
</evidence>
<dbReference type="InterPro" id="IPR050538">
    <property type="entry name" value="MAP_kinase_kinase_kinase"/>
</dbReference>
<dbReference type="Proteomes" id="UP000694888">
    <property type="component" value="Unplaced"/>
</dbReference>
<name>A0ABM1ABH1_APLCA</name>
<feature type="compositionally biased region" description="Basic and acidic residues" evidence="5">
    <location>
        <begin position="1559"/>
        <end position="1575"/>
    </location>
</feature>
<evidence type="ECO:0000313" key="8">
    <source>
        <dbReference type="RefSeq" id="XP_012944504.1"/>
    </source>
</evidence>
<feature type="compositionally biased region" description="Polar residues" evidence="5">
    <location>
        <begin position="1621"/>
        <end position="1632"/>
    </location>
</feature>
<feature type="compositionally biased region" description="Gly residues" evidence="5">
    <location>
        <begin position="645"/>
        <end position="654"/>
    </location>
</feature>
<keyword evidence="4" id="KW-0067">ATP-binding</keyword>
<dbReference type="SMART" id="SM00220">
    <property type="entry name" value="S_TKc"/>
    <property type="match status" value="1"/>
</dbReference>
<dbReference type="PROSITE" id="PS50011">
    <property type="entry name" value="PROTEIN_KINASE_DOM"/>
    <property type="match status" value="1"/>
</dbReference>
<feature type="region of interest" description="Disordered" evidence="5">
    <location>
        <begin position="1758"/>
        <end position="1786"/>
    </location>
</feature>
<feature type="compositionally biased region" description="Acidic residues" evidence="5">
    <location>
        <begin position="715"/>
        <end position="731"/>
    </location>
</feature>
<dbReference type="Gene3D" id="1.10.510.10">
    <property type="entry name" value="Transferase(Phosphotransferase) domain 1"/>
    <property type="match status" value="1"/>
</dbReference>
<dbReference type="Gene3D" id="3.30.200.20">
    <property type="entry name" value="Phosphorylase Kinase, domain 1"/>
    <property type="match status" value="1"/>
</dbReference>
<feature type="compositionally biased region" description="Polar residues" evidence="5">
    <location>
        <begin position="1903"/>
        <end position="1921"/>
    </location>
</feature>
<feature type="compositionally biased region" description="Low complexity" evidence="5">
    <location>
        <begin position="982"/>
        <end position="1000"/>
    </location>
</feature>
<evidence type="ECO:0000256" key="4">
    <source>
        <dbReference type="ARBA" id="ARBA00022840"/>
    </source>
</evidence>
<feature type="compositionally biased region" description="Low complexity" evidence="5">
    <location>
        <begin position="1838"/>
        <end position="1860"/>
    </location>
</feature>
<feature type="compositionally biased region" description="Basic residues" evidence="5">
    <location>
        <begin position="542"/>
        <end position="580"/>
    </location>
</feature>
<evidence type="ECO:0000259" key="6">
    <source>
        <dbReference type="PROSITE" id="PS50011"/>
    </source>
</evidence>
<keyword evidence="1" id="KW-0808">Transferase</keyword>
<sequence length="2116" mass="235292">MKNKEKDKSQLLSNQLDALEKHLKDKRNGDIWETSVSRKDISERNKLFLNGSSVDEDSTCLSMPDIVDGIYPSNRRDSCTLSEPLSWDKHKVSDSLNINKNESGPPESYMSSYRVLKHLTSSCSSDLEPLSIENLKGSDSSTSLKENGILIYPSAVRSKEDLQLTNILDRNGIFAPPAIVDSNKVLGLIKSCDGDADETTHVKQVVCSLDEERQLQEQKEHSGDYITDKYTKDTLETEDPGKRFMKVASWDEIEEKCCWNDKEKVVLASERDTEYVVEMDEFDKEEKLYRDSLETEKGEKSQVISISLSANIVEDMAKSKSSISESNSDDTAHEFEAFTDRQMPSAETIQPQEDRFFISDGFLSFEDFSSMESVISEANWSLLRNGLSLSLEHCTTFQVNIQFSATGESFISNNHVQFLTSLSSKSSQVHPCFKKINISKGPEDTLLDCPDVCLSSLNYVDRAKISKFINKTFSLLQSEQDEREFDDCSIIRKVKYTGDLKDSLSSDPHDSAVSPGYEEHRYAGHRNGQDEKKDKTPSERTRKSRNIKQNLHHVTSRHLNRQRKQKVKSRRRHFKDKGRKRQSDANQLAFGKRKRRNRKGGLMDRNLKWLDCSHGDCPKELKEPVIFLRLVRVRGGANDHHEGCMDGGTSGHGSGSREEKDISGGQNGRGHGNGNKDWGGDSNSRDSGGHNTNGRDGDGPNKDGGSGNGERDQGNPDDGDDDDNGGDDEEDDKSKGKKDPEGRNVPRLDNVPDPALRGQPSGGDERSRAAHEIREAMAQSPSPGEQEAADRPPGLLTEEGEEEHSVEHTAMSIDHICDVIGMATSGPPVNVAPEVGDQFNVCLSENLHQLSNLSPRELDAGSGGMGCCLCIVLSGLLTHMADTECSCRAGQCNQCSQAFHLIMWHAQLCIQANRKKSRISSSDLCYKICKSSDWKWEKLHSNADRLRVKVKKYCAKVLGSSPAEPAVGATGMSELDHREDGSSTGPPTSSNTSLSLGGNLVTSPAEEPGELEHLPSYSFTSAALHSALVISGSQRDFHPSGASSLSQTPDHMGAMAVMPASPVVPATGPLSRAVGSALSSGPEQKEPEVHKTPLSRKSSQRRAAVIPQPIPEETGEASEPKDDIAQLIYSRFAKGDDPYETQPTYGVTNRIESMPIGRVHDEEQFMSLWNRRKGVPGVGEVVFGHLSQLRIVAAFFEKKREECEQTGICPYQLREEGVILAEHKDKFHILRTRYQKHQQWERVAHLGNGMSGKCHLAIDLKTKFKFCCKKVHLLRYEEEELRLSSEVHHPYVVRMFGAIRHGVKVYIFSEFIDGGSLESCIREQKLLGRRLSHWTAITYFQQLLQVLAYLQSKNMLHEDIKADNILLRRDSPFIAVTDFGVSRRLHDPKELKNKSPVGSPTHWSPEKASMEGHGFPSDLWAAVCVLVHMLSGEPPWLKRFQRAAILNFIIYARPPPMEDVPDDVQAVVRDLIEKGFVKNPEHRPSASELLTHSAFRMLDDGTPQNYYSTLMCHSVAEGRQQNAGDTEQTSRNIVTTALANTTESNVLYSTNIAPSQCQESDKRMDPERRQRDVEAKNGQTDLHTDQRQRDVLPTVPTVVLTAEESGSSERSGDVSTIVGHSDNSAQHSNESVNSTTMKNEGQLVGATVQGPTVIIGATAHEPALTAEKNAFHYDQNLKELMCPDLERLLPKLDDLIPSSAYSDTTSSIRSFFEDKYPTVDFVAKGMPALRYYRPEPEPVVGDPLPKLSIFEIPKLDTSSEHDKELVETSSHPELAAQNSQRKELPSHSMLKFQLSSEPEELNSFEMFGPGPDLASEAVRKISAAKSKQQSESHGGEVAPLSPSSPSAKLSGGSNHSLSGLQQKKPSNLKLNVPDPGSSRLAASTAHPNEGESKRSKMWPPTSDYATPQTGFTPGSGLLSSTPRKHDISTSGSTGSSQQAFFLPSRGNSVIDEQERHLQELQAELEDNVSQSSSDNEKLAGVLNSYSMEDEEDEVTEAAASEDTDSQCILERIQSKLGEPKIGGHKLNFYNSQREFMFDARVLELPVIWRHFIDEVRRRIRRHGLDHFTLMHPHGKRVDFDRSFRDKDVIVVALTSPHRDCWCMDCEMLNFRPLYQP</sequence>
<dbReference type="PANTHER" id="PTHR48016:SF56">
    <property type="entry name" value="MAPKK KINASE"/>
    <property type="match status" value="1"/>
</dbReference>
<gene>
    <name evidence="8" type="primary">LOC101854452</name>
</gene>
<feature type="compositionally biased region" description="Polar residues" evidence="5">
    <location>
        <begin position="1767"/>
        <end position="1779"/>
    </location>
</feature>
<dbReference type="PANTHER" id="PTHR48016">
    <property type="entry name" value="MAP KINASE KINASE KINASE SSK2-RELATED-RELATED"/>
    <property type="match status" value="1"/>
</dbReference>
<reference evidence="8" key="1">
    <citation type="submission" date="2025-08" db="UniProtKB">
        <authorList>
            <consortium name="RefSeq"/>
        </authorList>
    </citation>
    <scope>IDENTIFICATION</scope>
</reference>
<feature type="region of interest" description="Disordered" evidence="5">
    <location>
        <begin position="1390"/>
        <end position="1409"/>
    </location>
</feature>
<evidence type="ECO:0000256" key="3">
    <source>
        <dbReference type="ARBA" id="ARBA00022777"/>
    </source>
</evidence>
<dbReference type="InterPro" id="IPR000719">
    <property type="entry name" value="Prot_kinase_dom"/>
</dbReference>
<evidence type="ECO:0000256" key="5">
    <source>
        <dbReference type="SAM" id="MobiDB-lite"/>
    </source>
</evidence>
<feature type="region of interest" description="Disordered" evidence="5">
    <location>
        <begin position="1819"/>
        <end position="1940"/>
    </location>
</feature>
<dbReference type="InterPro" id="IPR008271">
    <property type="entry name" value="Ser/Thr_kinase_AS"/>
</dbReference>
<feature type="region of interest" description="Disordered" evidence="5">
    <location>
        <begin position="1601"/>
        <end position="1632"/>
    </location>
</feature>
<feature type="region of interest" description="Disordered" evidence="5">
    <location>
        <begin position="1550"/>
        <end position="1584"/>
    </location>
</feature>
<dbReference type="RefSeq" id="XP_012944504.1">
    <property type="nucleotide sequence ID" value="XM_013089050.1"/>
</dbReference>
<feature type="region of interest" description="Disordered" evidence="5">
    <location>
        <begin position="521"/>
        <end position="599"/>
    </location>
</feature>
<feature type="compositionally biased region" description="Basic and acidic residues" evidence="5">
    <location>
        <begin position="521"/>
        <end position="541"/>
    </location>
</feature>
<keyword evidence="7" id="KW-1185">Reference proteome</keyword>
<protein>
    <submittedName>
        <fullName evidence="8">Uncharacterized protein LOC101854452</fullName>
    </submittedName>
</protein>
<accession>A0ABM1ABH1</accession>
<feature type="region of interest" description="Disordered" evidence="5">
    <location>
        <begin position="965"/>
        <end position="1012"/>
    </location>
</feature>
<feature type="compositionally biased region" description="Basic and acidic residues" evidence="5">
    <location>
        <begin position="732"/>
        <end position="746"/>
    </location>
</feature>
<dbReference type="GeneID" id="101854452"/>
<evidence type="ECO:0000256" key="2">
    <source>
        <dbReference type="ARBA" id="ARBA00022741"/>
    </source>
</evidence>
<feature type="compositionally biased region" description="Basic and acidic residues" evidence="5">
    <location>
        <begin position="683"/>
        <end position="701"/>
    </location>
</feature>
<dbReference type="Pfam" id="PF00069">
    <property type="entry name" value="Pkinase"/>
    <property type="match status" value="1"/>
</dbReference>
<keyword evidence="3" id="KW-0418">Kinase</keyword>
<dbReference type="SUPFAM" id="SSF56112">
    <property type="entry name" value="Protein kinase-like (PK-like)"/>
    <property type="match status" value="1"/>
</dbReference>
<feature type="compositionally biased region" description="Low complexity" evidence="5">
    <location>
        <begin position="1928"/>
        <end position="1938"/>
    </location>
</feature>
<organism evidence="7 8">
    <name type="scientific">Aplysia californica</name>
    <name type="common">California sea hare</name>
    <dbReference type="NCBI Taxonomy" id="6500"/>
    <lineage>
        <taxon>Eukaryota</taxon>
        <taxon>Metazoa</taxon>
        <taxon>Spiralia</taxon>
        <taxon>Lophotrochozoa</taxon>
        <taxon>Mollusca</taxon>
        <taxon>Gastropoda</taxon>
        <taxon>Heterobranchia</taxon>
        <taxon>Euthyneura</taxon>
        <taxon>Tectipleura</taxon>
        <taxon>Aplysiida</taxon>
        <taxon>Aplysioidea</taxon>
        <taxon>Aplysiidae</taxon>
        <taxon>Aplysia</taxon>
    </lineage>
</organism>
<dbReference type="InterPro" id="IPR011009">
    <property type="entry name" value="Kinase-like_dom_sf"/>
</dbReference>
<dbReference type="PROSITE" id="PS00108">
    <property type="entry name" value="PROTEIN_KINASE_ST"/>
    <property type="match status" value="1"/>
</dbReference>
<feature type="region of interest" description="Disordered" evidence="5">
    <location>
        <begin position="637"/>
        <end position="805"/>
    </location>
</feature>
<feature type="domain" description="Protein kinase" evidence="6">
    <location>
        <begin position="1240"/>
        <end position="1495"/>
    </location>
</feature>
<feature type="region of interest" description="Disordered" evidence="5">
    <location>
        <begin position="1067"/>
        <end position="1119"/>
    </location>
</feature>
<proteinExistence type="predicted"/>